<dbReference type="HOGENOM" id="CLU_1782559_0_0_2"/>
<dbReference type="PaxDb" id="768679-TTX_0970"/>
<dbReference type="eggNOG" id="arCOG05614">
    <property type="taxonomic scope" value="Archaea"/>
</dbReference>
<dbReference type="STRING" id="768679.TTX_0970"/>
<protein>
    <submittedName>
        <fullName evidence="1">Predicted component of Type II/IV secretion system</fullName>
    </submittedName>
</protein>
<dbReference type="RefSeq" id="WP_014126875.1">
    <property type="nucleotide sequence ID" value="NC_016070.1"/>
</dbReference>
<name>G4RPX4_THETK</name>
<evidence type="ECO:0000313" key="2">
    <source>
        <dbReference type="Proteomes" id="UP000002654"/>
    </source>
</evidence>
<dbReference type="PATRIC" id="fig|768679.9.peg.980"/>
<dbReference type="AlphaFoldDB" id="G4RPX4"/>
<dbReference type="GeneID" id="11261861"/>
<dbReference type="KEGG" id="ttn:TTX_0970"/>
<dbReference type="OrthoDB" id="28053at2157"/>
<dbReference type="Proteomes" id="UP000002654">
    <property type="component" value="Chromosome"/>
</dbReference>
<organism evidence="1 2">
    <name type="scientific">Thermoproteus tenax (strain ATCC 35583 / DSM 2078 / JCM 9277 / NBRC 100435 / Kra 1)</name>
    <dbReference type="NCBI Taxonomy" id="768679"/>
    <lineage>
        <taxon>Archaea</taxon>
        <taxon>Thermoproteota</taxon>
        <taxon>Thermoprotei</taxon>
        <taxon>Thermoproteales</taxon>
        <taxon>Thermoproteaceae</taxon>
        <taxon>Thermoproteus</taxon>
    </lineage>
</organism>
<accession>G4RPX4</accession>
<evidence type="ECO:0000313" key="1">
    <source>
        <dbReference type="EMBL" id="CCC81619.1"/>
    </source>
</evidence>
<dbReference type="EMBL" id="FN869859">
    <property type="protein sequence ID" value="CCC81619.1"/>
    <property type="molecule type" value="Genomic_DNA"/>
</dbReference>
<gene>
    <name evidence="1" type="ordered locus">TTX_0970</name>
</gene>
<sequence>MKGQLSAPVAAAIFALGTSILILAAILKVESVALSRHLAPLPPAAEAGVRWIHVLNCSGTLIAVDAGTSNASQAEELVGLSCRDLASFELWPGGYSCNGTARIGPDPFTGLWCPPLKMPDGKCSSGVLVSEGRFLLVQC</sequence>
<proteinExistence type="predicted"/>
<reference evidence="1 2" key="1">
    <citation type="journal article" date="2011" name="PLoS ONE">
        <title>The complete genome sequence of Thermoproteus tenax: a physiologically versatile member of the Crenarchaeota.</title>
        <authorList>
            <person name="Siebers B."/>
            <person name="Zaparty M."/>
            <person name="Raddatz G."/>
            <person name="Tjaden B."/>
            <person name="Albers S.V."/>
            <person name="Bell S.D."/>
            <person name="Blombach F."/>
            <person name="Kletzin A."/>
            <person name="Kyrpides N."/>
            <person name="Lanz C."/>
            <person name="Plagens A."/>
            <person name="Rampp M."/>
            <person name="Rosinus A."/>
            <person name="von Jan M."/>
            <person name="Makarova K.S."/>
            <person name="Klenk H.P."/>
            <person name="Schuster S.C."/>
            <person name="Hensel R."/>
        </authorList>
    </citation>
    <scope>NUCLEOTIDE SEQUENCE [LARGE SCALE GENOMIC DNA]</scope>
    <source>
        <strain evidence="2">ATCC 35583 / DSM 2078 / JCM 9277 / NBRC 100435 / Kra 1</strain>
    </source>
</reference>
<keyword evidence="2" id="KW-1185">Reference proteome</keyword>